<dbReference type="Gene3D" id="3.50.50.60">
    <property type="entry name" value="FAD/NAD(P)-binding domain"/>
    <property type="match status" value="1"/>
</dbReference>
<organism evidence="4 5">
    <name type="scientific">Thyridium curvatum</name>
    <dbReference type="NCBI Taxonomy" id="1093900"/>
    <lineage>
        <taxon>Eukaryota</taxon>
        <taxon>Fungi</taxon>
        <taxon>Dikarya</taxon>
        <taxon>Ascomycota</taxon>
        <taxon>Pezizomycotina</taxon>
        <taxon>Sordariomycetes</taxon>
        <taxon>Sordariomycetidae</taxon>
        <taxon>Thyridiales</taxon>
        <taxon>Thyridiaceae</taxon>
        <taxon>Thyridium</taxon>
    </lineage>
</organism>
<dbReference type="GO" id="GO:0016491">
    <property type="term" value="F:oxidoreductase activity"/>
    <property type="evidence" value="ECO:0007669"/>
    <property type="project" value="UniProtKB-KW"/>
</dbReference>
<dbReference type="OrthoDB" id="2915840at2759"/>
<protein>
    <recommendedName>
        <fullName evidence="6">Flavin-containing monooxygenase</fullName>
    </recommendedName>
</protein>
<dbReference type="SUPFAM" id="SSF51905">
    <property type="entry name" value="FAD/NAD(P)-binding domain"/>
    <property type="match status" value="2"/>
</dbReference>
<dbReference type="InParanoid" id="A0A507BK79"/>
<sequence length="558" mass="62276">MAEIYNCIVIGAGWFGLAAAKSYIELHPTEKVLIVEAESSCGGTWSHDRLYPGLKSNNLWGSYEYPDFPMVEEVYGVKYGEHIPAATLHRYLTDFAKKFGVFERTRFNTAVDAIESVDDGSWKIHVKPTKGDGKPEILHTKKLIVASGLTSNPNLPTYPGQETFTPPFFHAKDFRTHADTVKTCKRAVIVGGAKSAFDCAYAYATEGGAQVDLIVRPSGQGPVWISPPWVTPLKRMMEELLSTRALTWFSPVPWDDDGYGVVRKFLHGTLPGNLMVKAFWSLISSDIVEAHGFNEHPEVFKLKPWHGAQWTGSGVSIHNYDTNFFDLIREGKVRVHIADVERLDGTTVHLTDGQALATDVVICATGWKKDSGIRHVNFDTGLPHSKADKERLSDAADQQVREMFPGLKDQPVLRYTPIKQEPLRNYRFIVPTNAVFKRNIAFAGMVSTVCTATFASVQALWISAFLDGKLKRSPKNDAEVLKEVMLHTQFGKWRYPCGYGAAIPDFAFDSVPYVDLLVNDLGLNPRRKASQMAELVEPYKPKDYKGLTEEWVASLKGL</sequence>
<comment type="caution">
    <text evidence="4">The sequence shown here is derived from an EMBL/GenBank/DDBJ whole genome shotgun (WGS) entry which is preliminary data.</text>
</comment>
<evidence type="ECO:0000313" key="5">
    <source>
        <dbReference type="Proteomes" id="UP000319257"/>
    </source>
</evidence>
<evidence type="ECO:0000256" key="3">
    <source>
        <dbReference type="ARBA" id="ARBA00023002"/>
    </source>
</evidence>
<dbReference type="RefSeq" id="XP_030999550.1">
    <property type="nucleotide sequence ID" value="XM_031137185.1"/>
</dbReference>
<gene>
    <name evidence="4" type="ORF">E0L32_002940</name>
</gene>
<dbReference type="Proteomes" id="UP000319257">
    <property type="component" value="Unassembled WGS sequence"/>
</dbReference>
<name>A0A507BK79_9PEZI</name>
<dbReference type="EMBL" id="SKBQ01000012">
    <property type="protein sequence ID" value="TPX17839.1"/>
    <property type="molecule type" value="Genomic_DNA"/>
</dbReference>
<keyword evidence="3" id="KW-0560">Oxidoreductase</keyword>
<reference evidence="4 5" key="1">
    <citation type="submission" date="2019-06" db="EMBL/GenBank/DDBJ databases">
        <title>Draft genome sequence of the filamentous fungus Phialemoniopsis curvata isolated from diesel fuel.</title>
        <authorList>
            <person name="Varaljay V.A."/>
            <person name="Lyon W.J."/>
            <person name="Crouch A.L."/>
            <person name="Drake C.E."/>
            <person name="Hollomon J.M."/>
            <person name="Nadeau L.J."/>
            <person name="Nunn H.S."/>
            <person name="Stevenson B.S."/>
            <person name="Bojanowski C.L."/>
            <person name="Crookes-Goodson W.J."/>
        </authorList>
    </citation>
    <scope>NUCLEOTIDE SEQUENCE [LARGE SCALE GENOMIC DNA]</scope>
    <source>
        <strain evidence="4 5">D216</strain>
    </source>
</reference>
<dbReference type="GeneID" id="41970387"/>
<evidence type="ECO:0000256" key="2">
    <source>
        <dbReference type="ARBA" id="ARBA00022827"/>
    </source>
</evidence>
<dbReference type="AlphaFoldDB" id="A0A507BK79"/>
<dbReference type="InterPro" id="IPR050346">
    <property type="entry name" value="FMO-like"/>
</dbReference>
<accession>A0A507BK79</accession>
<proteinExistence type="predicted"/>
<evidence type="ECO:0000256" key="1">
    <source>
        <dbReference type="ARBA" id="ARBA00022630"/>
    </source>
</evidence>
<evidence type="ECO:0000313" key="4">
    <source>
        <dbReference type="EMBL" id="TPX17839.1"/>
    </source>
</evidence>
<dbReference type="InterPro" id="IPR036188">
    <property type="entry name" value="FAD/NAD-bd_sf"/>
</dbReference>
<keyword evidence="1" id="KW-0285">Flavoprotein</keyword>
<keyword evidence="5" id="KW-1185">Reference proteome</keyword>
<evidence type="ECO:0008006" key="6">
    <source>
        <dbReference type="Google" id="ProtNLM"/>
    </source>
</evidence>
<dbReference type="Pfam" id="PF13738">
    <property type="entry name" value="Pyr_redox_3"/>
    <property type="match status" value="1"/>
</dbReference>
<keyword evidence="2" id="KW-0274">FAD</keyword>
<dbReference type="PANTHER" id="PTHR23023">
    <property type="entry name" value="DIMETHYLANILINE MONOOXYGENASE"/>
    <property type="match status" value="1"/>
</dbReference>